<dbReference type="AlphaFoldDB" id="A0A9D4A9V4"/>
<organism evidence="1 2">
    <name type="scientific">Gossypium stocksii</name>
    <dbReference type="NCBI Taxonomy" id="47602"/>
    <lineage>
        <taxon>Eukaryota</taxon>
        <taxon>Viridiplantae</taxon>
        <taxon>Streptophyta</taxon>
        <taxon>Embryophyta</taxon>
        <taxon>Tracheophyta</taxon>
        <taxon>Spermatophyta</taxon>
        <taxon>Magnoliopsida</taxon>
        <taxon>eudicotyledons</taxon>
        <taxon>Gunneridae</taxon>
        <taxon>Pentapetalae</taxon>
        <taxon>rosids</taxon>
        <taxon>malvids</taxon>
        <taxon>Malvales</taxon>
        <taxon>Malvaceae</taxon>
        <taxon>Malvoideae</taxon>
        <taxon>Gossypium</taxon>
    </lineage>
</organism>
<sequence>MDEAFSNPIDVESNIIVDLVADVKVEVTTNMELKLLLNESVEELIHFLAIAEKVPAEKIDEFNLFSSDKGNKAQVTKTSYDIEGRKLKAIIPQKMIWAWLEFDTK</sequence>
<comment type="caution">
    <text evidence="1">The sequence shown here is derived from an EMBL/GenBank/DDBJ whole genome shotgun (WGS) entry which is preliminary data.</text>
</comment>
<gene>
    <name evidence="1" type="ORF">J1N35_014368</name>
</gene>
<protein>
    <submittedName>
        <fullName evidence="1">Uncharacterized protein</fullName>
    </submittedName>
</protein>
<dbReference type="EMBL" id="JAIQCV010000005">
    <property type="protein sequence ID" value="KAH1097447.1"/>
    <property type="molecule type" value="Genomic_DNA"/>
</dbReference>
<reference evidence="1 2" key="1">
    <citation type="journal article" date="2021" name="Plant Biotechnol. J.">
        <title>Multi-omics assisted identification of the key and species-specific regulatory components of drought-tolerant mechanisms in Gossypium stocksii.</title>
        <authorList>
            <person name="Yu D."/>
            <person name="Ke L."/>
            <person name="Zhang D."/>
            <person name="Wu Y."/>
            <person name="Sun Y."/>
            <person name="Mei J."/>
            <person name="Sun J."/>
            <person name="Sun Y."/>
        </authorList>
    </citation>
    <scope>NUCLEOTIDE SEQUENCE [LARGE SCALE GENOMIC DNA]</scope>
    <source>
        <strain evidence="2">cv. E1</strain>
        <tissue evidence="1">Leaf</tissue>
    </source>
</reference>
<proteinExistence type="predicted"/>
<evidence type="ECO:0000313" key="1">
    <source>
        <dbReference type="EMBL" id="KAH1097447.1"/>
    </source>
</evidence>
<name>A0A9D4A9V4_9ROSI</name>
<evidence type="ECO:0000313" key="2">
    <source>
        <dbReference type="Proteomes" id="UP000828251"/>
    </source>
</evidence>
<dbReference type="Proteomes" id="UP000828251">
    <property type="component" value="Unassembled WGS sequence"/>
</dbReference>
<keyword evidence="2" id="KW-1185">Reference proteome</keyword>
<accession>A0A9D4A9V4</accession>